<protein>
    <submittedName>
        <fullName evidence="1">Uncharacterized protein</fullName>
    </submittedName>
</protein>
<keyword evidence="2" id="KW-1185">Reference proteome</keyword>
<sequence length="94" mass="10342">MAENMAEKLDFVMKNSLPPLGLEPGYVATDNAQNVVRARRDFNMKRIQCMVHCLNLVMKGGILKAGPAVKEALKTPRAISGHLHHSATQMSKLT</sequence>
<comment type="caution">
    <text evidence="1">The sequence shown here is derived from an EMBL/GenBank/DDBJ whole genome shotgun (WGS) entry which is preliminary data.</text>
</comment>
<gene>
    <name evidence="1" type="ORF">HPB47_002392</name>
</gene>
<proteinExistence type="predicted"/>
<evidence type="ECO:0000313" key="1">
    <source>
        <dbReference type="EMBL" id="KAG0421732.1"/>
    </source>
</evidence>
<accession>A0AC60PMA1</accession>
<dbReference type="Proteomes" id="UP000805193">
    <property type="component" value="Unassembled WGS sequence"/>
</dbReference>
<reference evidence="1 2" key="1">
    <citation type="journal article" date="2020" name="Cell">
        <title>Large-Scale Comparative Analyses of Tick Genomes Elucidate Their Genetic Diversity and Vector Capacities.</title>
        <authorList>
            <consortium name="Tick Genome and Microbiome Consortium (TIGMIC)"/>
            <person name="Jia N."/>
            <person name="Wang J."/>
            <person name="Shi W."/>
            <person name="Du L."/>
            <person name="Sun Y."/>
            <person name="Zhan W."/>
            <person name="Jiang J.F."/>
            <person name="Wang Q."/>
            <person name="Zhang B."/>
            <person name="Ji P."/>
            <person name="Bell-Sakyi L."/>
            <person name="Cui X.M."/>
            <person name="Yuan T.T."/>
            <person name="Jiang B.G."/>
            <person name="Yang W.F."/>
            <person name="Lam T.T."/>
            <person name="Chang Q.C."/>
            <person name="Ding S.J."/>
            <person name="Wang X.J."/>
            <person name="Zhu J.G."/>
            <person name="Ruan X.D."/>
            <person name="Zhao L."/>
            <person name="Wei J.T."/>
            <person name="Ye R.Z."/>
            <person name="Que T.C."/>
            <person name="Du C.H."/>
            <person name="Zhou Y.H."/>
            <person name="Cheng J.X."/>
            <person name="Dai P.F."/>
            <person name="Guo W.B."/>
            <person name="Han X.H."/>
            <person name="Huang E.J."/>
            <person name="Li L.F."/>
            <person name="Wei W."/>
            <person name="Gao Y.C."/>
            <person name="Liu J.Z."/>
            <person name="Shao H.Z."/>
            <person name="Wang X."/>
            <person name="Wang C.C."/>
            <person name="Yang T.C."/>
            <person name="Huo Q.B."/>
            <person name="Li W."/>
            <person name="Chen H.Y."/>
            <person name="Chen S.E."/>
            <person name="Zhou L.G."/>
            <person name="Ni X.B."/>
            <person name="Tian J.H."/>
            <person name="Sheng Y."/>
            <person name="Liu T."/>
            <person name="Pan Y.S."/>
            <person name="Xia L.Y."/>
            <person name="Li J."/>
            <person name="Zhao F."/>
            <person name="Cao W.C."/>
        </authorList>
    </citation>
    <scope>NUCLEOTIDE SEQUENCE [LARGE SCALE GENOMIC DNA]</scope>
    <source>
        <strain evidence="1">Iper-2018</strain>
    </source>
</reference>
<evidence type="ECO:0000313" key="2">
    <source>
        <dbReference type="Proteomes" id="UP000805193"/>
    </source>
</evidence>
<name>A0AC60PMA1_IXOPE</name>
<organism evidence="1 2">
    <name type="scientific">Ixodes persulcatus</name>
    <name type="common">Taiga tick</name>
    <dbReference type="NCBI Taxonomy" id="34615"/>
    <lineage>
        <taxon>Eukaryota</taxon>
        <taxon>Metazoa</taxon>
        <taxon>Ecdysozoa</taxon>
        <taxon>Arthropoda</taxon>
        <taxon>Chelicerata</taxon>
        <taxon>Arachnida</taxon>
        <taxon>Acari</taxon>
        <taxon>Parasitiformes</taxon>
        <taxon>Ixodida</taxon>
        <taxon>Ixodoidea</taxon>
        <taxon>Ixodidae</taxon>
        <taxon>Ixodinae</taxon>
        <taxon>Ixodes</taxon>
    </lineage>
</organism>
<dbReference type="EMBL" id="JABSTQ010010324">
    <property type="protein sequence ID" value="KAG0421732.1"/>
    <property type="molecule type" value="Genomic_DNA"/>
</dbReference>